<gene>
    <name evidence="1" type="ordered locus">Fraau_1007</name>
</gene>
<accession>H8L2K4</accession>
<dbReference type="RefSeq" id="WP_014402477.1">
    <property type="nucleotide sequence ID" value="NC_017033.1"/>
</dbReference>
<reference evidence="1" key="1">
    <citation type="submission" date="2012-02" db="EMBL/GenBank/DDBJ databases">
        <title>The complete genome of Frateuria aurantia DSM 6220.</title>
        <authorList>
            <consortium name="US DOE Joint Genome Institute (JGI-PGF)"/>
            <person name="Lucas S."/>
            <person name="Copeland A."/>
            <person name="Lapidus A."/>
            <person name="Glavina del Rio T."/>
            <person name="Dalin E."/>
            <person name="Tice H."/>
            <person name="Bruce D."/>
            <person name="Goodwin L."/>
            <person name="Pitluck S."/>
            <person name="Peters L."/>
            <person name="Ovchinnikova G."/>
            <person name="Teshima H."/>
            <person name="Kyrpides N."/>
            <person name="Mavromatis K."/>
            <person name="Ivanova N."/>
            <person name="Brettin T."/>
            <person name="Detter J.C."/>
            <person name="Han C."/>
            <person name="Larimer F."/>
            <person name="Land M."/>
            <person name="Hauser L."/>
            <person name="Markowitz V."/>
            <person name="Cheng J.-F."/>
            <person name="Hugenholtz P."/>
            <person name="Woyke T."/>
            <person name="Wu D."/>
            <person name="Brambilla E."/>
            <person name="Klenk H.-P."/>
            <person name="Eisen J.A."/>
        </authorList>
    </citation>
    <scope>NUCLEOTIDE SEQUENCE</scope>
    <source>
        <strain evidence="1">DSM 6220</strain>
    </source>
</reference>
<proteinExistence type="predicted"/>
<organism evidence="1 2">
    <name type="scientific">Frateuria aurantia (strain ATCC 33424 / DSM 6220 / KCTC 2777 / LMG 1558 / NBRC 3245 / NCIMB 13370)</name>
    <name type="common">Acetobacter aurantius</name>
    <dbReference type="NCBI Taxonomy" id="767434"/>
    <lineage>
        <taxon>Bacteria</taxon>
        <taxon>Pseudomonadati</taxon>
        <taxon>Pseudomonadota</taxon>
        <taxon>Gammaproteobacteria</taxon>
        <taxon>Lysobacterales</taxon>
        <taxon>Rhodanobacteraceae</taxon>
        <taxon>Frateuria</taxon>
    </lineage>
</organism>
<keyword evidence="2" id="KW-1185">Reference proteome</keyword>
<dbReference type="Proteomes" id="UP000005234">
    <property type="component" value="Chromosome"/>
</dbReference>
<evidence type="ECO:0000313" key="1">
    <source>
        <dbReference type="EMBL" id="AFC85471.1"/>
    </source>
</evidence>
<dbReference type="KEGG" id="fau:Fraau_1007"/>
<protein>
    <submittedName>
        <fullName evidence="1">Uncharacterized protein</fullName>
    </submittedName>
</protein>
<dbReference type="AlphaFoldDB" id="H8L2K4"/>
<dbReference type="STRING" id="767434.Fraau_1007"/>
<evidence type="ECO:0000313" key="2">
    <source>
        <dbReference type="Proteomes" id="UP000005234"/>
    </source>
</evidence>
<dbReference type="HOGENOM" id="CLU_1801821_0_0_6"/>
<dbReference type="eggNOG" id="ENOG50344RR">
    <property type="taxonomic scope" value="Bacteria"/>
</dbReference>
<dbReference type="EMBL" id="CP003350">
    <property type="protein sequence ID" value="AFC85471.1"/>
    <property type="molecule type" value="Genomic_DNA"/>
</dbReference>
<name>H8L2K4_FRAAD</name>
<sequence length="161" mass="16806">MTDNTDETAPVATAAAVDMATDATSNVETQWPARYYASYDTSATGPTEVSGWYDVWGMSSTANVPAAADMLALTVEQWAARLPYGQGVHEGAIVAYTPSSTVTLADQAGFAYPAAVATVQSEYGVLNEPTPDDWVTYLKALKAIRDGTDTTSTALPAAPGS</sequence>